<keyword evidence="2" id="KW-0732">Signal</keyword>
<keyword evidence="4" id="KW-1185">Reference proteome</keyword>
<keyword evidence="1" id="KW-1133">Transmembrane helix</keyword>
<evidence type="ECO:0000313" key="3">
    <source>
        <dbReference type="EMBL" id="MEQ2266017.1"/>
    </source>
</evidence>
<dbReference type="Proteomes" id="UP001444071">
    <property type="component" value="Unassembled WGS sequence"/>
</dbReference>
<feature type="signal peptide" evidence="2">
    <location>
        <begin position="1"/>
        <end position="24"/>
    </location>
</feature>
<gene>
    <name evidence="3" type="ORF">XENORESO_016508</name>
</gene>
<feature type="transmembrane region" description="Helical" evidence="1">
    <location>
        <begin position="44"/>
        <end position="61"/>
    </location>
</feature>
<evidence type="ECO:0000256" key="2">
    <source>
        <dbReference type="SAM" id="SignalP"/>
    </source>
</evidence>
<feature type="chain" id="PRO_5047182522" evidence="2">
    <location>
        <begin position="25"/>
        <end position="98"/>
    </location>
</feature>
<organism evidence="3 4">
    <name type="scientific">Xenotaenia resolanae</name>
    <dbReference type="NCBI Taxonomy" id="208358"/>
    <lineage>
        <taxon>Eukaryota</taxon>
        <taxon>Metazoa</taxon>
        <taxon>Chordata</taxon>
        <taxon>Craniata</taxon>
        <taxon>Vertebrata</taxon>
        <taxon>Euteleostomi</taxon>
        <taxon>Actinopterygii</taxon>
        <taxon>Neopterygii</taxon>
        <taxon>Teleostei</taxon>
        <taxon>Neoteleostei</taxon>
        <taxon>Acanthomorphata</taxon>
        <taxon>Ovalentaria</taxon>
        <taxon>Atherinomorphae</taxon>
        <taxon>Cyprinodontiformes</taxon>
        <taxon>Goodeidae</taxon>
        <taxon>Xenotaenia</taxon>
    </lineage>
</organism>
<dbReference type="EMBL" id="JAHRIM010035498">
    <property type="protein sequence ID" value="MEQ2266017.1"/>
    <property type="molecule type" value="Genomic_DNA"/>
</dbReference>
<evidence type="ECO:0000256" key="1">
    <source>
        <dbReference type="SAM" id="Phobius"/>
    </source>
</evidence>
<sequence>MAVPHINCCVAVILLLALLSGCNARIHKLSLKNETRFAVDLNNFGFFANGTLNVTLSSLWLNEQRINYTHSVIYAAMSAATSAPLLFFALTRFDFLLL</sequence>
<reference evidence="3 4" key="1">
    <citation type="submission" date="2021-06" db="EMBL/GenBank/DDBJ databases">
        <authorList>
            <person name="Palmer J.M."/>
        </authorList>
    </citation>
    <scope>NUCLEOTIDE SEQUENCE [LARGE SCALE GENOMIC DNA]</scope>
    <source>
        <strain evidence="3 4">XR_2019</strain>
        <tissue evidence="3">Muscle</tissue>
    </source>
</reference>
<comment type="caution">
    <text evidence="3">The sequence shown here is derived from an EMBL/GenBank/DDBJ whole genome shotgun (WGS) entry which is preliminary data.</text>
</comment>
<accession>A0ABV0WC38</accession>
<proteinExistence type="predicted"/>
<evidence type="ECO:0000313" key="4">
    <source>
        <dbReference type="Proteomes" id="UP001444071"/>
    </source>
</evidence>
<protein>
    <submittedName>
        <fullName evidence="3">Uncharacterized protein</fullName>
    </submittedName>
</protein>
<keyword evidence="1" id="KW-0472">Membrane</keyword>
<keyword evidence="1" id="KW-0812">Transmembrane</keyword>
<feature type="transmembrane region" description="Helical" evidence="1">
    <location>
        <begin position="73"/>
        <end position="93"/>
    </location>
</feature>
<name>A0ABV0WC38_9TELE</name>